<comment type="similarity">
    <text evidence="2">Belongs to the PEP-utilizing enzyme family.</text>
</comment>
<keyword evidence="6" id="KW-0460">Magnesium</keyword>
<dbReference type="Pfam" id="PF00391">
    <property type="entry name" value="PEP-utilizers"/>
    <property type="match status" value="1"/>
</dbReference>
<dbReference type="Pfam" id="PF13185">
    <property type="entry name" value="GAF_2"/>
    <property type="match status" value="1"/>
</dbReference>
<proteinExistence type="inferred from homology"/>
<evidence type="ECO:0000259" key="7">
    <source>
        <dbReference type="SMART" id="SM00065"/>
    </source>
</evidence>
<sequence>MENLKFLSDITDLLLNFDSSKSVLNELTRLLAKYLSSEVCSIYIYDENKETLVLKATYGLNQASVGNVSMPPEEGLTGITFSSGNYQFITNASTHPRFKYFPGIGEEPFNTFIGIPLKKQDETFGVLVFQFIDNPENSNVLKMLLETIGNMISGFLKNHIMLNSNITRPQNYDEEMVLEGIPISEGISIGKPVHMVYHFLDDDSKVKDVEKEEERLKYSFDKTKNEIMAVINNIDSGNLRIDKEIFHTHLMILSDGSFRDDIFHHVLNLGRSAAYSIRHVSDKFIERFRKIDDPYLKERAADIEDVCNRLLKNLGVIERHISLEKASIIVSNQLGPGDTASLDLSKVKGIVTENDGQTSHMALVAKGMGIPAVSGIEHIIDITEYAKDLIIDGYEGKIIINPSDANRDKYLSMQSQLQVSGVTIEQLPREIVCHMGRKVYLGANVASILDADKAQDLGAFDIGLVRTEIFYLAEGDENFNVEAQKKIYKSILSKYTNGPVTFRLLDIGADKMEKYSVKEPNPAMGLRGARFLIKNENLLETQLEALLDLNDSRVKLLVPFVAKPEEFYKIKEIIRKKVEKMGVDMPPVGVMIEIPSIVFALEKLDKEADFYSIGTNDLFQYFFAADRNNIQIFSNYKILSECFMNFMEFICNKLSQTGKDVEICGEIAHEEEILYRLVEMGYSKFSLNPYLMSKASELITDRCKQEN</sequence>
<dbReference type="GO" id="GO:0016301">
    <property type="term" value="F:kinase activity"/>
    <property type="evidence" value="ECO:0007669"/>
    <property type="project" value="UniProtKB-KW"/>
</dbReference>
<dbReference type="InterPro" id="IPR008731">
    <property type="entry name" value="PTS_EIN"/>
</dbReference>
<evidence type="ECO:0000256" key="5">
    <source>
        <dbReference type="ARBA" id="ARBA00022777"/>
    </source>
</evidence>
<dbReference type="InterPro" id="IPR003018">
    <property type="entry name" value="GAF"/>
</dbReference>
<dbReference type="SMART" id="SM00065">
    <property type="entry name" value="GAF"/>
    <property type="match status" value="1"/>
</dbReference>
<dbReference type="SUPFAM" id="SSF52009">
    <property type="entry name" value="Phosphohistidine domain"/>
    <property type="match status" value="1"/>
</dbReference>
<reference evidence="8 9" key="1">
    <citation type="submission" date="2019-08" db="EMBL/GenBank/DDBJ databases">
        <title>Genomic characterization of a novel candidate phylum (ARYD3) from a high temperature, high salinity tertiary oil reservoir in north central Oklahoma, USA.</title>
        <authorList>
            <person name="Youssef N.H."/>
            <person name="Yadav A."/>
            <person name="Elshahed M.S."/>
        </authorList>
    </citation>
    <scope>NUCLEOTIDE SEQUENCE [LARGE SCALE GENOMIC DNA]</scope>
    <source>
        <strain evidence="8">ARYD1</strain>
    </source>
</reference>
<accession>A0A5D0MJC6</accession>
<dbReference type="SUPFAM" id="SSF51621">
    <property type="entry name" value="Phosphoenolpyruvate/pyruvate domain"/>
    <property type="match status" value="1"/>
</dbReference>
<evidence type="ECO:0000256" key="2">
    <source>
        <dbReference type="ARBA" id="ARBA00007837"/>
    </source>
</evidence>
<feature type="domain" description="GAF" evidence="7">
    <location>
        <begin position="19"/>
        <end position="166"/>
    </location>
</feature>
<protein>
    <submittedName>
        <fullName evidence="8">GAF domain-containing protein</fullName>
    </submittedName>
</protein>
<comment type="cofactor">
    <cofactor evidence="1">
        <name>Mg(2+)</name>
        <dbReference type="ChEBI" id="CHEBI:18420"/>
    </cofactor>
</comment>
<evidence type="ECO:0000256" key="1">
    <source>
        <dbReference type="ARBA" id="ARBA00001946"/>
    </source>
</evidence>
<dbReference type="SUPFAM" id="SSF47831">
    <property type="entry name" value="Enzyme I of the PEP:sugar phosphotransferase system HPr-binding (sub)domain"/>
    <property type="match status" value="1"/>
</dbReference>
<comment type="caution">
    <text evidence="8">The sequence shown here is derived from an EMBL/GenBank/DDBJ whole genome shotgun (WGS) entry which is preliminary data.</text>
</comment>
<dbReference type="RefSeq" id="WP_303700703.1">
    <property type="nucleotide sequence ID" value="NZ_VSIV01000101.1"/>
</dbReference>
<dbReference type="InterPro" id="IPR036618">
    <property type="entry name" value="PtsI_HPr-bd_sf"/>
</dbReference>
<evidence type="ECO:0000256" key="4">
    <source>
        <dbReference type="ARBA" id="ARBA00022723"/>
    </source>
</evidence>
<dbReference type="InterPro" id="IPR015813">
    <property type="entry name" value="Pyrv/PenolPyrv_kinase-like_dom"/>
</dbReference>
<dbReference type="PANTHER" id="PTHR46244">
    <property type="entry name" value="PHOSPHOENOLPYRUVATE-PROTEIN PHOSPHOTRANSFERASE"/>
    <property type="match status" value="1"/>
</dbReference>
<keyword evidence="5" id="KW-0418">Kinase</keyword>
<gene>
    <name evidence="8" type="ORF">FXF49_04460</name>
</gene>
<dbReference type="AlphaFoldDB" id="A0A5D0MJC6"/>
<organism evidence="8 9">
    <name type="scientific">Flexistipes sinusarabici</name>
    <dbReference type="NCBI Taxonomy" id="2352"/>
    <lineage>
        <taxon>Bacteria</taxon>
        <taxon>Pseudomonadati</taxon>
        <taxon>Deferribacterota</taxon>
        <taxon>Deferribacteres</taxon>
        <taxon>Deferribacterales</taxon>
        <taxon>Flexistipitaceae</taxon>
        <taxon>Flexistipes</taxon>
    </lineage>
</organism>
<dbReference type="GO" id="GO:0009401">
    <property type="term" value="P:phosphoenolpyruvate-dependent sugar phosphotransferase system"/>
    <property type="evidence" value="ECO:0007669"/>
    <property type="project" value="InterPro"/>
</dbReference>
<dbReference type="SUPFAM" id="SSF55781">
    <property type="entry name" value="GAF domain-like"/>
    <property type="match status" value="1"/>
</dbReference>
<dbReference type="GO" id="GO:0046872">
    <property type="term" value="F:metal ion binding"/>
    <property type="evidence" value="ECO:0007669"/>
    <property type="project" value="UniProtKB-KW"/>
</dbReference>
<name>A0A5D0MJC6_FLESI</name>
<dbReference type="InterPro" id="IPR050499">
    <property type="entry name" value="PEP-utilizing_PTS_enzyme"/>
</dbReference>
<dbReference type="PRINTS" id="PR01736">
    <property type="entry name" value="PHPHTRNFRASE"/>
</dbReference>
<dbReference type="EMBL" id="VSIV01000101">
    <property type="protein sequence ID" value="TYB33797.1"/>
    <property type="molecule type" value="Genomic_DNA"/>
</dbReference>
<dbReference type="InterPro" id="IPR036637">
    <property type="entry name" value="Phosphohistidine_dom_sf"/>
</dbReference>
<dbReference type="Gene3D" id="1.10.274.10">
    <property type="entry name" value="PtsI, HPr-binding domain"/>
    <property type="match status" value="1"/>
</dbReference>
<evidence type="ECO:0000256" key="6">
    <source>
        <dbReference type="ARBA" id="ARBA00022842"/>
    </source>
</evidence>
<dbReference type="InterPro" id="IPR008279">
    <property type="entry name" value="PEP-util_enz_mobile_dom"/>
</dbReference>
<dbReference type="Pfam" id="PF02896">
    <property type="entry name" value="PEP-utilizers_C"/>
    <property type="match status" value="1"/>
</dbReference>
<dbReference type="PANTHER" id="PTHR46244:SF6">
    <property type="entry name" value="PHOSPHOENOLPYRUVATE-PROTEIN PHOSPHOTRANSFERASE"/>
    <property type="match status" value="1"/>
</dbReference>
<dbReference type="Gene3D" id="3.20.20.60">
    <property type="entry name" value="Phosphoenolpyruvate-binding domains"/>
    <property type="match status" value="1"/>
</dbReference>
<dbReference type="Gene3D" id="3.30.450.40">
    <property type="match status" value="1"/>
</dbReference>
<keyword evidence="4" id="KW-0479">Metal-binding</keyword>
<evidence type="ECO:0000313" key="8">
    <source>
        <dbReference type="EMBL" id="TYB33797.1"/>
    </source>
</evidence>
<dbReference type="InterPro" id="IPR040442">
    <property type="entry name" value="Pyrv_kinase-like_dom_sf"/>
</dbReference>
<keyword evidence="3" id="KW-0808">Transferase</keyword>
<evidence type="ECO:0000256" key="3">
    <source>
        <dbReference type="ARBA" id="ARBA00022679"/>
    </source>
</evidence>
<dbReference type="InterPro" id="IPR029016">
    <property type="entry name" value="GAF-like_dom_sf"/>
</dbReference>
<evidence type="ECO:0000313" key="9">
    <source>
        <dbReference type="Proteomes" id="UP000323337"/>
    </source>
</evidence>
<dbReference type="Proteomes" id="UP000323337">
    <property type="component" value="Unassembled WGS sequence"/>
</dbReference>
<dbReference type="InterPro" id="IPR000121">
    <property type="entry name" value="PEP_util_C"/>
</dbReference>
<dbReference type="Pfam" id="PF05524">
    <property type="entry name" value="PEP-utilisers_N"/>
    <property type="match status" value="1"/>
</dbReference>
<dbReference type="Gene3D" id="3.50.30.10">
    <property type="entry name" value="Phosphohistidine domain"/>
    <property type="match status" value="1"/>
</dbReference>